<dbReference type="PROSITE" id="PS51318">
    <property type="entry name" value="TAT"/>
    <property type="match status" value="1"/>
</dbReference>
<dbReference type="EMBL" id="MSKJ01000001">
    <property type="protein sequence ID" value="OLO46292.1"/>
    <property type="molecule type" value="Genomic_DNA"/>
</dbReference>
<dbReference type="Pfam" id="PF00722">
    <property type="entry name" value="Glyco_hydro_16"/>
    <property type="match status" value="1"/>
</dbReference>
<dbReference type="CDD" id="cd08023">
    <property type="entry name" value="GH16_laminarinase_like"/>
    <property type="match status" value="1"/>
</dbReference>
<proteinExistence type="predicted"/>
<dbReference type="InterPro" id="IPR006311">
    <property type="entry name" value="TAT_signal"/>
</dbReference>
<protein>
    <submittedName>
        <fullName evidence="3">Glycosyl hydrolase family 16</fullName>
    </submittedName>
</protein>
<evidence type="ECO:0000259" key="2">
    <source>
        <dbReference type="PROSITE" id="PS51762"/>
    </source>
</evidence>
<feature type="chain" id="PRO_5013090558" evidence="1">
    <location>
        <begin position="33"/>
        <end position="286"/>
    </location>
</feature>
<name>A0A1Q8VDX3_9ACTO</name>
<gene>
    <name evidence="3" type="ORF">BKH29_00135</name>
</gene>
<sequence length="286" mass="31879">MSPLTRRSLIATLGLGAGATAAGVLAPTAAFASTPSRSFSTLVFDEQFTDGSDFSTARWREKEPKGDTYLDYDWGVVTHDTHSVSGGAGHLFWRKRSTPKTGWQNRYDSGKTVRHVNEASLTTEGLFSFVYGAVEVRARFPQQNLGLWAGIWLRPDGAANGGEIDIVETYGGGRAKGIAESTVHFNQSGKSKSGKSVSNRPDLSAWHTYRMEKTPERITFFFDNQRFHEVLRSSNQQAFDRCFGAKTPYHLLLITQTGSHYWGQLDAKNFKEAQFDIDYLQVRSMD</sequence>
<dbReference type="Gene3D" id="2.60.120.200">
    <property type="match status" value="1"/>
</dbReference>
<keyword evidence="1" id="KW-0732">Signal</keyword>
<dbReference type="AlphaFoldDB" id="A0A1Q8VDX3"/>
<comment type="caution">
    <text evidence="3">The sequence shown here is derived from an EMBL/GenBank/DDBJ whole genome shotgun (WGS) entry which is preliminary data.</text>
</comment>
<keyword evidence="3" id="KW-0378">Hydrolase</keyword>
<feature type="signal peptide" evidence="1">
    <location>
        <begin position="1"/>
        <end position="32"/>
    </location>
</feature>
<dbReference type="InterPro" id="IPR013320">
    <property type="entry name" value="ConA-like_dom_sf"/>
</dbReference>
<dbReference type="Proteomes" id="UP000186857">
    <property type="component" value="Unassembled WGS sequence"/>
</dbReference>
<dbReference type="GO" id="GO:0005975">
    <property type="term" value="P:carbohydrate metabolic process"/>
    <property type="evidence" value="ECO:0007669"/>
    <property type="project" value="InterPro"/>
</dbReference>
<dbReference type="InterPro" id="IPR000757">
    <property type="entry name" value="Beta-glucanase-like"/>
</dbReference>
<dbReference type="SUPFAM" id="SSF49899">
    <property type="entry name" value="Concanavalin A-like lectins/glucanases"/>
    <property type="match status" value="1"/>
</dbReference>
<dbReference type="InterPro" id="IPR050546">
    <property type="entry name" value="Glycosyl_Hydrlase_16"/>
</dbReference>
<dbReference type="PROSITE" id="PS51762">
    <property type="entry name" value="GH16_2"/>
    <property type="match status" value="1"/>
</dbReference>
<feature type="domain" description="GH16" evidence="2">
    <location>
        <begin position="27"/>
        <end position="286"/>
    </location>
</feature>
<dbReference type="GO" id="GO:0004553">
    <property type="term" value="F:hydrolase activity, hydrolyzing O-glycosyl compounds"/>
    <property type="evidence" value="ECO:0007669"/>
    <property type="project" value="InterPro"/>
</dbReference>
<dbReference type="PANTHER" id="PTHR10963:SF60">
    <property type="entry name" value="GRAM-NEGATIVE BACTERIA-BINDING PROTEIN 1-RELATED"/>
    <property type="match status" value="1"/>
</dbReference>
<organism evidence="3 4">
    <name type="scientific">Actinomyces oris</name>
    <dbReference type="NCBI Taxonomy" id="544580"/>
    <lineage>
        <taxon>Bacteria</taxon>
        <taxon>Bacillati</taxon>
        <taxon>Actinomycetota</taxon>
        <taxon>Actinomycetes</taxon>
        <taxon>Actinomycetales</taxon>
        <taxon>Actinomycetaceae</taxon>
        <taxon>Actinomyces</taxon>
    </lineage>
</organism>
<evidence type="ECO:0000313" key="4">
    <source>
        <dbReference type="Proteomes" id="UP000186857"/>
    </source>
</evidence>
<reference evidence="3 4" key="1">
    <citation type="submission" date="2016-12" db="EMBL/GenBank/DDBJ databases">
        <title>Genomic Comparison of strains in the 'Actinomyces naeslundii' Group.</title>
        <authorList>
            <person name="Mughal S.R."/>
            <person name="Do T."/>
            <person name="Gilbert S.C."/>
            <person name="Witherden E.A."/>
            <person name="Didelot X."/>
            <person name="Beighton D."/>
        </authorList>
    </citation>
    <scope>NUCLEOTIDE SEQUENCE [LARGE SCALE GENOMIC DNA]</scope>
    <source>
        <strain evidence="3 4">CCUG 33920</strain>
    </source>
</reference>
<dbReference type="OrthoDB" id="9809583at2"/>
<evidence type="ECO:0000256" key="1">
    <source>
        <dbReference type="SAM" id="SignalP"/>
    </source>
</evidence>
<dbReference type="PANTHER" id="PTHR10963">
    <property type="entry name" value="GLYCOSYL HYDROLASE-RELATED"/>
    <property type="match status" value="1"/>
</dbReference>
<accession>A0A1Q8VDX3</accession>
<evidence type="ECO:0000313" key="3">
    <source>
        <dbReference type="EMBL" id="OLO46292.1"/>
    </source>
</evidence>
<dbReference type="RefSeq" id="WP_075375759.1">
    <property type="nucleotide sequence ID" value="NZ_MSKJ01000001.1"/>
</dbReference>